<dbReference type="SMART" id="SM00421">
    <property type="entry name" value="HTH_LUXR"/>
    <property type="match status" value="1"/>
</dbReference>
<dbReference type="Gene3D" id="1.10.10.10">
    <property type="entry name" value="Winged helix-like DNA-binding domain superfamily/Winged helix DNA-binding domain"/>
    <property type="match status" value="1"/>
</dbReference>
<evidence type="ECO:0000313" key="3">
    <source>
        <dbReference type="Proteomes" id="UP000282674"/>
    </source>
</evidence>
<dbReference type="InterPro" id="IPR016032">
    <property type="entry name" value="Sig_transdc_resp-reg_C-effctor"/>
</dbReference>
<evidence type="ECO:0000313" key="2">
    <source>
        <dbReference type="EMBL" id="RMI43013.1"/>
    </source>
</evidence>
<dbReference type="InterPro" id="IPR011990">
    <property type="entry name" value="TPR-like_helical_dom_sf"/>
</dbReference>
<protein>
    <submittedName>
        <fullName evidence="2">LuxR family transcriptional regulator</fullName>
    </submittedName>
</protein>
<sequence>MSLSTLHQRPGRLPAEMTSFVGRREELSGIERLLARCRLVTLTGPGGVGKTRLAVRAARAAAPPDGVWFVDLTAAPEPGLVARVVADALGLPDQGGGEPLDATIEFLGRRPGLLVLDTCEHLIDSCAMLAETVLHAAPDLRVLATSRQPLDIAGEHTLVVAPLPSPVPGEEGASGGNCAAPGAADGAVALFTDRASAVVPGWTASGDDREAVALLCRRLDGIPLAIELAAVQVRALSPRQILERLDRHALEVRGRRTALQRHQTLRSAIDWSHELCSPDERLLWARLSVLAADFDLETAERVCGDERLAPVTVFDLVAGLLAKSIVQRVERDGRVRYRMLDTLREYGAERLEGLGETERTRARAFGWFAGTLRTAVDELGGPRQRHWLEWHAREEAGVRALLDWGIRTAPDEVLLSAHVCNGRLLVLRGRIGESWHWVRRMLDARPVGDEPFWAEALGLSAMLTAFQRNLAKAGELAARARAHPSGAADGCGAGYARAAEGVVALQEGDPERAIAALTEAERLLAEACPGEVISSIVPLLAGIAHAALGDVATARAIAERTMREAEREGNVWGQAYARALNGIVLLLLGQASEALAVGRTGLRTMAELDNRLGLALCLEVVACGLAATGRPKSAAALFGAAKRQYDDSGAVLFGPVYSALIGVVVDGVRTELGSDPYTASAEAGGRMELDAVLAEALGERRETPSPGPGGGRPRGSLSPREWEIAELVAQGLTNREIADRLVIAKRTADSHVEHILAKLAVSSRAEIAAWYARNS</sequence>
<gene>
    <name evidence="2" type="ORF">EBO15_17370</name>
</gene>
<dbReference type="InterPro" id="IPR036388">
    <property type="entry name" value="WH-like_DNA-bd_sf"/>
</dbReference>
<dbReference type="PANTHER" id="PTHR47691:SF3">
    <property type="entry name" value="HTH-TYPE TRANSCRIPTIONAL REGULATOR RV0890C-RELATED"/>
    <property type="match status" value="1"/>
</dbReference>
<dbReference type="GO" id="GO:0003677">
    <property type="term" value="F:DNA binding"/>
    <property type="evidence" value="ECO:0007669"/>
    <property type="project" value="InterPro"/>
</dbReference>
<dbReference type="GO" id="GO:0006355">
    <property type="term" value="P:regulation of DNA-templated transcription"/>
    <property type="evidence" value="ECO:0007669"/>
    <property type="project" value="InterPro"/>
</dbReference>
<name>A0A3M2M2H8_9ACTN</name>
<feature type="domain" description="HTH luxR-type" evidence="1">
    <location>
        <begin position="710"/>
        <end position="775"/>
    </location>
</feature>
<accession>A0A3M2M2H8</accession>
<dbReference type="AlphaFoldDB" id="A0A3M2M2H8"/>
<dbReference type="Pfam" id="PF13401">
    <property type="entry name" value="AAA_22"/>
    <property type="match status" value="1"/>
</dbReference>
<dbReference type="InterPro" id="IPR000792">
    <property type="entry name" value="Tscrpt_reg_LuxR_C"/>
</dbReference>
<dbReference type="SUPFAM" id="SSF48452">
    <property type="entry name" value="TPR-like"/>
    <property type="match status" value="1"/>
</dbReference>
<dbReference type="PRINTS" id="PR00038">
    <property type="entry name" value="HTHLUXR"/>
</dbReference>
<comment type="caution">
    <text evidence="2">The sequence shown here is derived from an EMBL/GenBank/DDBJ whole genome shotgun (WGS) entry which is preliminary data.</text>
</comment>
<dbReference type="InterPro" id="IPR027417">
    <property type="entry name" value="P-loop_NTPase"/>
</dbReference>
<dbReference type="InterPro" id="IPR049945">
    <property type="entry name" value="AAA_22"/>
</dbReference>
<dbReference type="SUPFAM" id="SSF52540">
    <property type="entry name" value="P-loop containing nucleoside triphosphate hydrolases"/>
    <property type="match status" value="1"/>
</dbReference>
<organism evidence="2 3">
    <name type="scientific">Actinomadura harenae</name>
    <dbReference type="NCBI Taxonomy" id="2483351"/>
    <lineage>
        <taxon>Bacteria</taxon>
        <taxon>Bacillati</taxon>
        <taxon>Actinomycetota</taxon>
        <taxon>Actinomycetes</taxon>
        <taxon>Streptosporangiales</taxon>
        <taxon>Thermomonosporaceae</taxon>
        <taxon>Actinomadura</taxon>
    </lineage>
</organism>
<dbReference type="OrthoDB" id="3194665at2"/>
<proteinExistence type="predicted"/>
<dbReference type="Pfam" id="PF00196">
    <property type="entry name" value="GerE"/>
    <property type="match status" value="1"/>
</dbReference>
<reference evidence="2 3" key="1">
    <citation type="submission" date="2018-10" db="EMBL/GenBank/DDBJ databases">
        <title>Isolation from soil.</title>
        <authorList>
            <person name="Hu J."/>
        </authorList>
    </citation>
    <scope>NUCLEOTIDE SEQUENCE [LARGE SCALE GENOMIC DNA]</scope>
    <source>
        <strain evidence="2 3">NEAU-Ht49</strain>
    </source>
</reference>
<keyword evidence="3" id="KW-1185">Reference proteome</keyword>
<dbReference type="CDD" id="cd06170">
    <property type="entry name" value="LuxR_C_like"/>
    <property type="match status" value="1"/>
</dbReference>
<evidence type="ECO:0000259" key="1">
    <source>
        <dbReference type="PROSITE" id="PS50043"/>
    </source>
</evidence>
<dbReference type="InterPro" id="IPR058852">
    <property type="entry name" value="HTH_77"/>
</dbReference>
<dbReference type="PROSITE" id="PS50043">
    <property type="entry name" value="HTH_LUXR_2"/>
    <property type="match status" value="1"/>
</dbReference>
<dbReference type="Gene3D" id="1.25.40.10">
    <property type="entry name" value="Tetratricopeptide repeat domain"/>
    <property type="match status" value="1"/>
</dbReference>
<dbReference type="Pfam" id="PF25872">
    <property type="entry name" value="HTH_77"/>
    <property type="match status" value="1"/>
</dbReference>
<dbReference type="Proteomes" id="UP000282674">
    <property type="component" value="Unassembled WGS sequence"/>
</dbReference>
<dbReference type="RefSeq" id="WP_122195442.1">
    <property type="nucleotide sequence ID" value="NZ_JBHSKC010000004.1"/>
</dbReference>
<dbReference type="SUPFAM" id="SSF46894">
    <property type="entry name" value="C-terminal effector domain of the bipartite response regulators"/>
    <property type="match status" value="1"/>
</dbReference>
<dbReference type="GO" id="GO:0016887">
    <property type="term" value="F:ATP hydrolysis activity"/>
    <property type="evidence" value="ECO:0007669"/>
    <property type="project" value="InterPro"/>
</dbReference>
<dbReference type="Gene3D" id="3.40.50.300">
    <property type="entry name" value="P-loop containing nucleotide triphosphate hydrolases"/>
    <property type="match status" value="1"/>
</dbReference>
<dbReference type="PANTHER" id="PTHR47691">
    <property type="entry name" value="REGULATOR-RELATED"/>
    <property type="match status" value="1"/>
</dbReference>
<dbReference type="EMBL" id="RFFG01000028">
    <property type="protein sequence ID" value="RMI43013.1"/>
    <property type="molecule type" value="Genomic_DNA"/>
</dbReference>